<sequence length="203" mass="23472">MNFLINGGKYGEKGQIEKHEFYPSYLTVCEMRRCFNEYEKDYTPKLNIVLNDDYSTSTEKAVTLIQSENTEVPFSVTDMNVILKLDDFANVTDEPLGNETSSEMAVKEQHELSFVNMHKHVIGCPLEHQDFSICKNYFNEYLASVSQWGKKYNRPVKHIMIMLFQACALLSEVPYLSTACCTIFNETCTVHMKIIKNNNEIYI</sequence>
<dbReference type="PANTHER" id="PTHR36516:SF5">
    <property type="entry name" value="DOMON DOMAIN-CONTAINING PROTEIN"/>
    <property type="match status" value="1"/>
</dbReference>
<dbReference type="AlphaFoldDB" id="A0A0N5D3M2"/>
<accession>A0A0N5D3M2</accession>
<evidence type="ECO:0000313" key="3">
    <source>
        <dbReference type="WBParaSite" id="TCLT_0000753601-mRNA-1"/>
    </source>
</evidence>
<gene>
    <name evidence="1" type="ORF">TCLT_LOCUS7525</name>
</gene>
<dbReference type="WBParaSite" id="TCLT_0000753601-mRNA-1">
    <property type="protein sequence ID" value="TCLT_0000753601-mRNA-1"/>
    <property type="gene ID" value="TCLT_0000753601"/>
</dbReference>
<dbReference type="EMBL" id="UYYF01004517">
    <property type="protein sequence ID" value="VDN04990.1"/>
    <property type="molecule type" value="Genomic_DNA"/>
</dbReference>
<name>A0A0N5D3M2_THECL</name>
<reference evidence="3" key="1">
    <citation type="submission" date="2017-02" db="UniProtKB">
        <authorList>
            <consortium name="WormBaseParasite"/>
        </authorList>
    </citation>
    <scope>IDENTIFICATION</scope>
</reference>
<keyword evidence="2" id="KW-1185">Reference proteome</keyword>
<evidence type="ECO:0000313" key="1">
    <source>
        <dbReference type="EMBL" id="VDN04990.1"/>
    </source>
</evidence>
<proteinExistence type="predicted"/>
<protein>
    <submittedName>
        <fullName evidence="3">Maelstrom domain-containing protein</fullName>
    </submittedName>
</protein>
<evidence type="ECO:0000313" key="2">
    <source>
        <dbReference type="Proteomes" id="UP000276776"/>
    </source>
</evidence>
<reference evidence="1 2" key="2">
    <citation type="submission" date="2018-11" db="EMBL/GenBank/DDBJ databases">
        <authorList>
            <consortium name="Pathogen Informatics"/>
        </authorList>
    </citation>
    <scope>NUCLEOTIDE SEQUENCE [LARGE SCALE GENOMIC DNA]</scope>
</reference>
<dbReference type="Proteomes" id="UP000276776">
    <property type="component" value="Unassembled WGS sequence"/>
</dbReference>
<dbReference type="PANTHER" id="PTHR36516">
    <property type="entry name" value="PROTEIN CBG04168-RELATED"/>
    <property type="match status" value="1"/>
</dbReference>
<organism evidence="3">
    <name type="scientific">Thelazia callipaeda</name>
    <name type="common">Oriental eyeworm</name>
    <name type="synonym">Parasitic nematode</name>
    <dbReference type="NCBI Taxonomy" id="103827"/>
    <lineage>
        <taxon>Eukaryota</taxon>
        <taxon>Metazoa</taxon>
        <taxon>Ecdysozoa</taxon>
        <taxon>Nematoda</taxon>
        <taxon>Chromadorea</taxon>
        <taxon>Rhabditida</taxon>
        <taxon>Spirurina</taxon>
        <taxon>Spiruromorpha</taxon>
        <taxon>Thelazioidea</taxon>
        <taxon>Thelaziidae</taxon>
        <taxon>Thelazia</taxon>
    </lineage>
</organism>